<dbReference type="KEGG" id="bvr:BVIR_1724"/>
<keyword evidence="4" id="KW-1185">Reference proteome</keyword>
<keyword evidence="1" id="KW-0732">Signal</keyword>
<evidence type="ECO:0000313" key="2">
    <source>
        <dbReference type="EMBL" id="BAS00616.1"/>
    </source>
</evidence>
<dbReference type="Pfam" id="PF08813">
    <property type="entry name" value="Phage_tail_3"/>
    <property type="match status" value="1"/>
</dbReference>
<feature type="signal peptide" evidence="1">
    <location>
        <begin position="1"/>
        <end position="20"/>
    </location>
</feature>
<reference evidence="2" key="1">
    <citation type="journal article" date="2015" name="Genome Announc.">
        <title>Complete Genome Sequence of the Bacteriochlorophyll b-Producing Photosynthetic Bacterium Blastochloris viridis.</title>
        <authorList>
            <person name="Tsukatani Y."/>
            <person name="Hirose Y."/>
            <person name="Harada J."/>
            <person name="Misawa N."/>
            <person name="Mori K."/>
            <person name="Inoue K."/>
            <person name="Tamiaki H."/>
        </authorList>
    </citation>
    <scope>NUCLEOTIDE SEQUENCE [LARGE SCALE GENOMIC DNA]</scope>
    <source>
        <strain evidence="2">DSM 133</strain>
    </source>
</reference>
<dbReference type="Gene3D" id="4.10.410.40">
    <property type="match status" value="1"/>
</dbReference>
<evidence type="ECO:0008006" key="5">
    <source>
        <dbReference type="Google" id="ProtNLM"/>
    </source>
</evidence>
<evidence type="ECO:0000313" key="3">
    <source>
        <dbReference type="EMBL" id="CUU42163.1"/>
    </source>
</evidence>
<name>A0A0H5BEH4_BLAVI</name>
<dbReference type="EMBL" id="LN907867">
    <property type="protein sequence ID" value="CUU42163.1"/>
    <property type="molecule type" value="Genomic_DNA"/>
</dbReference>
<feature type="chain" id="PRO_5014229134" description="Phage tail protein" evidence="1">
    <location>
        <begin position="21"/>
        <end position="163"/>
    </location>
</feature>
<evidence type="ECO:0000256" key="1">
    <source>
        <dbReference type="SAM" id="SignalP"/>
    </source>
</evidence>
<protein>
    <recommendedName>
        <fullName evidence="5">Phage tail protein</fullName>
    </recommendedName>
</protein>
<organism evidence="3 4">
    <name type="scientific">Blastochloris viridis</name>
    <name type="common">Rhodopseudomonas viridis</name>
    <dbReference type="NCBI Taxonomy" id="1079"/>
    <lineage>
        <taxon>Bacteria</taxon>
        <taxon>Pseudomonadati</taxon>
        <taxon>Pseudomonadota</taxon>
        <taxon>Alphaproteobacteria</taxon>
        <taxon>Hyphomicrobiales</taxon>
        <taxon>Blastochloridaceae</taxon>
        <taxon>Blastochloris</taxon>
    </lineage>
</organism>
<dbReference type="STRING" id="1079.BVIR_1724"/>
<reference evidence="3" key="2">
    <citation type="submission" date="2015-11" db="EMBL/GenBank/DDBJ databases">
        <authorList>
            <person name="Zhang Y."/>
            <person name="Guo Z."/>
        </authorList>
    </citation>
    <scope>NUCLEOTIDE SEQUENCE</scope>
    <source>
        <strain evidence="3">1</strain>
    </source>
</reference>
<gene>
    <name evidence="2" type="ORF">BV133_3022</name>
    <name evidence="3" type="ORF">BVIRIDIS_11690</name>
</gene>
<evidence type="ECO:0000313" key="4">
    <source>
        <dbReference type="Proteomes" id="UP000065734"/>
    </source>
</evidence>
<accession>A0A0H5BEH4</accession>
<dbReference type="InterPro" id="IPR014918">
    <property type="entry name" value="Phage_tail_3"/>
</dbReference>
<reference evidence="4" key="3">
    <citation type="journal article" date="2016" name="Genome Announc.">
        <title>Revised genome sequence of the purple photosynthetic bacterium Blastochloris viridis.</title>
        <authorList>
            <person name="Liu L.N."/>
            <person name="Faulkner M."/>
            <person name="Liu X."/>
            <person name="Huang F."/>
            <person name="Darby A.C."/>
            <person name="Hall N."/>
        </authorList>
    </citation>
    <scope>NUCLEOTIDE SEQUENCE [LARGE SCALE GENOMIC DNA]</scope>
    <source>
        <strain evidence="4">ATCC 19567 / DSM 133 / F</strain>
    </source>
</reference>
<dbReference type="EMBL" id="AP014854">
    <property type="protein sequence ID" value="BAS00616.1"/>
    <property type="molecule type" value="Genomic_DNA"/>
</dbReference>
<dbReference type="RefSeq" id="WP_055037276.1">
    <property type="nucleotide sequence ID" value="NZ_AP014854.2"/>
</dbReference>
<sequence length="163" mass="16927">MSARLFATAGSKLFIGPAKAFTGTDFTASDFTSTTWTEIGGTTNLGATGDTAELITSTQISDARVRKMKGTRNAGSATIVCDVSYDDPGQLALIAAEKTEDSYAFKLQFNDAPAGGTPSIRYFVALVMGASEELNEANNIAKLNVTLEIDSNIVRVAAAASGG</sequence>
<dbReference type="OrthoDB" id="6976379at2"/>
<proteinExistence type="predicted"/>
<dbReference type="PATRIC" id="fig|1079.6.peg.1787"/>
<dbReference type="AlphaFoldDB" id="A0A0H5BEH4"/>
<dbReference type="Proteomes" id="UP000065734">
    <property type="component" value="Chromosome I"/>
</dbReference>